<comment type="caution">
    <text evidence="2">The sequence shown here is derived from an EMBL/GenBank/DDBJ whole genome shotgun (WGS) entry which is preliminary data.</text>
</comment>
<name>A0ABY2B6I6_9ACTN</name>
<organism evidence="2 3">
    <name type="scientific">Kribbella orskensis</name>
    <dbReference type="NCBI Taxonomy" id="2512216"/>
    <lineage>
        <taxon>Bacteria</taxon>
        <taxon>Bacillati</taxon>
        <taxon>Actinomycetota</taxon>
        <taxon>Actinomycetes</taxon>
        <taxon>Propionibacteriales</taxon>
        <taxon>Kribbellaceae</taxon>
        <taxon>Kribbella</taxon>
    </lineage>
</organism>
<sequence length="47" mass="4848">MLGLASGGLLVIGRTWNRWYVPHFLAAATILAIAGLIFAVASPPLAG</sequence>
<accession>A0ABY2B6I6</accession>
<feature type="transmembrane region" description="Helical" evidence="1">
    <location>
        <begin position="20"/>
        <end position="41"/>
    </location>
</feature>
<protein>
    <recommendedName>
        <fullName evidence="4">Major facilitator superfamily (MFS) profile domain-containing protein</fullName>
    </recommendedName>
</protein>
<keyword evidence="1" id="KW-1133">Transmembrane helix</keyword>
<keyword evidence="1" id="KW-0472">Membrane</keyword>
<evidence type="ECO:0008006" key="4">
    <source>
        <dbReference type="Google" id="ProtNLM"/>
    </source>
</evidence>
<gene>
    <name evidence="2" type="ORF">EV644_1424</name>
</gene>
<reference evidence="2 3" key="1">
    <citation type="journal article" date="2015" name="Stand. Genomic Sci.">
        <title>Genomic Encyclopedia of Bacterial and Archaeal Type Strains, Phase III: the genomes of soil and plant-associated and newly described type strains.</title>
        <authorList>
            <person name="Whitman W.B."/>
            <person name="Woyke T."/>
            <person name="Klenk H.P."/>
            <person name="Zhou Y."/>
            <person name="Lilburn T.G."/>
            <person name="Beck B.J."/>
            <person name="De Vos P."/>
            <person name="Vandamme P."/>
            <person name="Eisen J.A."/>
            <person name="Garrity G."/>
            <person name="Hugenholtz P."/>
            <person name="Kyrpides N.C."/>
        </authorList>
    </citation>
    <scope>NUCLEOTIDE SEQUENCE [LARGE SCALE GENOMIC DNA]</scope>
    <source>
        <strain evidence="2 3">VKM Ac-2538</strain>
    </source>
</reference>
<dbReference type="EMBL" id="SLWM01000042">
    <property type="protein sequence ID" value="TCO08972.1"/>
    <property type="molecule type" value="Genomic_DNA"/>
</dbReference>
<evidence type="ECO:0000256" key="1">
    <source>
        <dbReference type="SAM" id="Phobius"/>
    </source>
</evidence>
<keyword evidence="3" id="KW-1185">Reference proteome</keyword>
<proteinExistence type="predicted"/>
<evidence type="ECO:0000313" key="2">
    <source>
        <dbReference type="EMBL" id="TCO08972.1"/>
    </source>
</evidence>
<keyword evidence="1" id="KW-0812">Transmembrane</keyword>
<dbReference type="Proteomes" id="UP000295818">
    <property type="component" value="Unassembled WGS sequence"/>
</dbReference>
<evidence type="ECO:0000313" key="3">
    <source>
        <dbReference type="Proteomes" id="UP000295818"/>
    </source>
</evidence>